<evidence type="ECO:0000256" key="1">
    <source>
        <dbReference type="SAM" id="SignalP"/>
    </source>
</evidence>
<organism evidence="2 3">
    <name type="scientific">Sediminimonas qiaohouensis</name>
    <dbReference type="NCBI Taxonomy" id="552061"/>
    <lineage>
        <taxon>Bacteria</taxon>
        <taxon>Pseudomonadati</taxon>
        <taxon>Pseudomonadota</taxon>
        <taxon>Alphaproteobacteria</taxon>
        <taxon>Rhodobacterales</taxon>
        <taxon>Roseobacteraceae</taxon>
        <taxon>Sediminimonas</taxon>
    </lineage>
</organism>
<dbReference type="InterPro" id="IPR003787">
    <property type="entry name" value="Sulphur_relay_DsrE/F-like"/>
</dbReference>
<dbReference type="Proteomes" id="UP000483078">
    <property type="component" value="Unassembled WGS sequence"/>
</dbReference>
<feature type="signal peptide" evidence="1">
    <location>
        <begin position="1"/>
        <end position="23"/>
    </location>
</feature>
<accession>A0A7C9HCB1</accession>
<keyword evidence="1" id="KW-0732">Signal</keyword>
<dbReference type="SUPFAM" id="SSF75169">
    <property type="entry name" value="DsrEFH-like"/>
    <property type="match status" value="1"/>
</dbReference>
<dbReference type="Pfam" id="PF02635">
    <property type="entry name" value="DsrE"/>
    <property type="match status" value="1"/>
</dbReference>
<dbReference type="InterPro" id="IPR027396">
    <property type="entry name" value="DsrEFH-like"/>
</dbReference>
<gene>
    <name evidence="2" type="ORF">FH759_14975</name>
</gene>
<dbReference type="PANTHER" id="PTHR37691">
    <property type="entry name" value="BLR3518 PROTEIN"/>
    <property type="match status" value="1"/>
</dbReference>
<reference evidence="2 3" key="1">
    <citation type="submission" date="2019-06" db="EMBL/GenBank/DDBJ databases">
        <title>Enrichment of Autotrophic Halophilic Microorganisms from Red Sea Brine Pool Using Microbial Electrosynthesis System.</title>
        <authorList>
            <person name="Alqahtani M.F."/>
            <person name="Bajracharya S."/>
            <person name="Katuri K.P."/>
            <person name="Ali M."/>
            <person name="Saikaly P.E."/>
        </authorList>
    </citation>
    <scope>NUCLEOTIDE SEQUENCE [LARGE SCALE GENOMIC DNA]</scope>
    <source>
        <strain evidence="2">MES6</strain>
    </source>
</reference>
<dbReference type="AlphaFoldDB" id="A0A7C9HCB1"/>
<dbReference type="RefSeq" id="WP_273251169.1">
    <property type="nucleotide sequence ID" value="NZ_VENJ01000031.1"/>
</dbReference>
<comment type="caution">
    <text evidence="2">The sequence shown here is derived from an EMBL/GenBank/DDBJ whole genome shotgun (WGS) entry which is preliminary data.</text>
</comment>
<evidence type="ECO:0000313" key="2">
    <source>
        <dbReference type="EMBL" id="MTJ05969.1"/>
    </source>
</evidence>
<dbReference type="Gene3D" id="3.40.1260.10">
    <property type="entry name" value="DsrEFH-like"/>
    <property type="match status" value="1"/>
</dbReference>
<dbReference type="PANTHER" id="PTHR37691:SF1">
    <property type="entry name" value="BLR3518 PROTEIN"/>
    <property type="match status" value="1"/>
</dbReference>
<proteinExistence type="predicted"/>
<sequence>MFRFAAILAVIVSLGGLMGPAQAGEKHKVVYHVSEIDKVGFALGNIANHIKGVGGPENAEIVLVAHGPALKSFHEMQASAQVMSRVEALQEDGVRFEACGNTMNAQAVSLSDLLSDFVRRDEGGVVRIAQLQSEGYLYIRP</sequence>
<protein>
    <submittedName>
        <fullName evidence="2">Uncharacterized protein</fullName>
    </submittedName>
</protein>
<dbReference type="EMBL" id="VENJ01000031">
    <property type="protein sequence ID" value="MTJ05969.1"/>
    <property type="molecule type" value="Genomic_DNA"/>
</dbReference>
<name>A0A7C9HCB1_9RHOB</name>
<feature type="chain" id="PRO_5028865590" evidence="1">
    <location>
        <begin position="24"/>
        <end position="141"/>
    </location>
</feature>
<evidence type="ECO:0000313" key="3">
    <source>
        <dbReference type="Proteomes" id="UP000483078"/>
    </source>
</evidence>